<evidence type="ECO:0000259" key="9">
    <source>
        <dbReference type="PROSITE" id="PS50157"/>
    </source>
</evidence>
<accession>A0A6P7H234</accession>
<feature type="domain" description="C2H2-type" evidence="9">
    <location>
        <begin position="209"/>
        <end position="236"/>
    </location>
</feature>
<gene>
    <name evidence="10" type="primary">LOC114345130</name>
</gene>
<evidence type="ECO:0000256" key="1">
    <source>
        <dbReference type="ARBA" id="ARBA00004123"/>
    </source>
</evidence>
<evidence type="ECO:0000256" key="5">
    <source>
        <dbReference type="ARBA" id="ARBA00022833"/>
    </source>
</evidence>
<dbReference type="FunFam" id="3.30.160.60:FF:001443">
    <property type="entry name" value="Zinc finger protein 668"/>
    <property type="match status" value="1"/>
</dbReference>
<evidence type="ECO:0000256" key="4">
    <source>
        <dbReference type="ARBA" id="ARBA00022771"/>
    </source>
</evidence>
<comment type="subcellular location">
    <subcellularLocation>
        <location evidence="1">Nucleus</location>
    </subcellularLocation>
</comment>
<evidence type="ECO:0000256" key="3">
    <source>
        <dbReference type="ARBA" id="ARBA00022737"/>
    </source>
</evidence>
<dbReference type="GO" id="GO:0005634">
    <property type="term" value="C:nucleus"/>
    <property type="evidence" value="ECO:0007669"/>
    <property type="project" value="UniProtKB-SubCell"/>
</dbReference>
<proteinExistence type="predicted"/>
<dbReference type="Pfam" id="PF00096">
    <property type="entry name" value="zf-C2H2"/>
    <property type="match status" value="5"/>
</dbReference>
<name>A0A6P7H234_DIAVI</name>
<keyword evidence="3" id="KW-0677">Repeat</keyword>
<dbReference type="SMART" id="SM00355">
    <property type="entry name" value="ZnF_C2H2"/>
    <property type="match status" value="5"/>
</dbReference>
<dbReference type="GO" id="GO:0003677">
    <property type="term" value="F:DNA binding"/>
    <property type="evidence" value="ECO:0007669"/>
    <property type="project" value="UniProtKB-KW"/>
</dbReference>
<feature type="domain" description="C2H2-type" evidence="9">
    <location>
        <begin position="153"/>
        <end position="180"/>
    </location>
</feature>
<dbReference type="InParanoid" id="A0A6P7H234"/>
<keyword evidence="6" id="KW-0238">DNA-binding</keyword>
<dbReference type="GO" id="GO:0008270">
    <property type="term" value="F:zinc ion binding"/>
    <property type="evidence" value="ECO:0007669"/>
    <property type="project" value="UniProtKB-KW"/>
</dbReference>
<feature type="domain" description="C2H2-type" evidence="9">
    <location>
        <begin position="125"/>
        <end position="152"/>
    </location>
</feature>
<keyword evidence="4 8" id="KW-0863">Zinc-finger</keyword>
<dbReference type="FunFam" id="3.30.160.60:FF:000774">
    <property type="entry name" value="Zinc finger protein"/>
    <property type="match status" value="1"/>
</dbReference>
<dbReference type="SUPFAM" id="SSF57667">
    <property type="entry name" value="beta-beta-alpha zinc fingers"/>
    <property type="match status" value="3"/>
</dbReference>
<evidence type="ECO:0000256" key="6">
    <source>
        <dbReference type="ARBA" id="ARBA00023125"/>
    </source>
</evidence>
<keyword evidence="5" id="KW-0862">Zinc</keyword>
<dbReference type="PROSITE" id="PS50157">
    <property type="entry name" value="ZINC_FINGER_C2H2_2"/>
    <property type="match status" value="5"/>
</dbReference>
<reference evidence="10" key="1">
    <citation type="submission" date="2025-08" db="UniProtKB">
        <authorList>
            <consortium name="RefSeq"/>
        </authorList>
    </citation>
    <scope>IDENTIFICATION</scope>
    <source>
        <tissue evidence="10">Whole insect</tissue>
    </source>
</reference>
<evidence type="ECO:0000256" key="7">
    <source>
        <dbReference type="ARBA" id="ARBA00023242"/>
    </source>
</evidence>
<evidence type="ECO:0000256" key="8">
    <source>
        <dbReference type="PROSITE-ProRule" id="PRU00042"/>
    </source>
</evidence>
<evidence type="ECO:0000256" key="2">
    <source>
        <dbReference type="ARBA" id="ARBA00022723"/>
    </source>
</evidence>
<dbReference type="FunFam" id="3.30.160.60:FF:000264">
    <property type="entry name" value="Zinc finger protein 236"/>
    <property type="match status" value="2"/>
</dbReference>
<dbReference type="InterPro" id="IPR013087">
    <property type="entry name" value="Znf_C2H2_type"/>
</dbReference>
<dbReference type="AlphaFoldDB" id="A0A6P7H234"/>
<dbReference type="FunFam" id="3.30.160.60:FF:000446">
    <property type="entry name" value="Zinc finger protein"/>
    <property type="match status" value="1"/>
</dbReference>
<feature type="domain" description="C2H2-type" evidence="9">
    <location>
        <begin position="181"/>
        <end position="208"/>
    </location>
</feature>
<dbReference type="PANTHER" id="PTHR16515:SF49">
    <property type="entry name" value="GASTRULA ZINC FINGER PROTEIN XLCGF49.1-LIKE-RELATED"/>
    <property type="match status" value="1"/>
</dbReference>
<dbReference type="PROSITE" id="PS00028">
    <property type="entry name" value="ZINC_FINGER_C2H2_1"/>
    <property type="match status" value="5"/>
</dbReference>
<evidence type="ECO:0000313" key="10">
    <source>
        <dbReference type="RefSeq" id="XP_028151753.1"/>
    </source>
</evidence>
<protein>
    <submittedName>
        <fullName evidence="10">Zinc finger protein 239-like</fullName>
    </submittedName>
</protein>
<sequence length="270" mass="30897">MEVKQEFNEETCKIEIEYNHVDNALLGAFKCEIKEESNSQSTHGIYDSFDLKKCPIKTEIEQHGNELNPFEENQETEKGCLQANKMEIIETVTEYSSQEENYMNPHAEGKTLNKNVKVLTGKKSYKCEICFKQFSKAGNLKVHLTVHTGEKPHKCEICFKQFSLAGGLKTHLRVHTGEKPHKCEICSKQFSQAGTLKTHLKGHTGEKPHKCEICFKQFLTAGALKVHLRVHTGEKPHKCEICFKQFMTAGHLRVHLRVHTRENLSSFVIQ</sequence>
<dbReference type="Gene3D" id="3.30.160.60">
    <property type="entry name" value="Classic Zinc Finger"/>
    <property type="match status" value="5"/>
</dbReference>
<feature type="domain" description="C2H2-type" evidence="9">
    <location>
        <begin position="237"/>
        <end position="264"/>
    </location>
</feature>
<dbReference type="InterPro" id="IPR050331">
    <property type="entry name" value="Zinc_finger"/>
</dbReference>
<organism evidence="10">
    <name type="scientific">Diabrotica virgifera virgifera</name>
    <name type="common">western corn rootworm</name>
    <dbReference type="NCBI Taxonomy" id="50390"/>
    <lineage>
        <taxon>Eukaryota</taxon>
        <taxon>Metazoa</taxon>
        <taxon>Ecdysozoa</taxon>
        <taxon>Arthropoda</taxon>
        <taxon>Hexapoda</taxon>
        <taxon>Insecta</taxon>
        <taxon>Pterygota</taxon>
        <taxon>Neoptera</taxon>
        <taxon>Endopterygota</taxon>
        <taxon>Coleoptera</taxon>
        <taxon>Polyphaga</taxon>
        <taxon>Cucujiformia</taxon>
        <taxon>Chrysomeloidea</taxon>
        <taxon>Chrysomelidae</taxon>
        <taxon>Galerucinae</taxon>
        <taxon>Diabroticina</taxon>
        <taxon>Diabroticites</taxon>
        <taxon>Diabrotica</taxon>
    </lineage>
</organism>
<dbReference type="GO" id="GO:0010468">
    <property type="term" value="P:regulation of gene expression"/>
    <property type="evidence" value="ECO:0007669"/>
    <property type="project" value="TreeGrafter"/>
</dbReference>
<feature type="non-terminal residue" evidence="10">
    <location>
        <position position="270"/>
    </location>
</feature>
<dbReference type="PANTHER" id="PTHR16515">
    <property type="entry name" value="PR DOMAIN ZINC FINGER PROTEIN"/>
    <property type="match status" value="1"/>
</dbReference>
<keyword evidence="2" id="KW-0479">Metal-binding</keyword>
<dbReference type="RefSeq" id="XP_028151753.1">
    <property type="nucleotide sequence ID" value="XM_028295952.1"/>
</dbReference>
<dbReference type="InterPro" id="IPR036236">
    <property type="entry name" value="Znf_C2H2_sf"/>
</dbReference>
<keyword evidence="7" id="KW-0539">Nucleus</keyword>